<dbReference type="GO" id="GO:0032259">
    <property type="term" value="P:methylation"/>
    <property type="evidence" value="ECO:0007669"/>
    <property type="project" value="UniProtKB-KW"/>
</dbReference>
<accession>A0A8K0JQ30</accession>
<gene>
    <name evidence="4" type="ORF">FFLO_01194</name>
</gene>
<evidence type="ECO:0000256" key="3">
    <source>
        <dbReference type="ARBA" id="ARBA00022679"/>
    </source>
</evidence>
<evidence type="ECO:0000256" key="2">
    <source>
        <dbReference type="ARBA" id="ARBA00022603"/>
    </source>
</evidence>
<dbReference type="PANTHER" id="PTHR12176">
    <property type="entry name" value="SAM-DEPENDENT METHYLTRANSFERASE SUPERFAMILY PROTEIN"/>
    <property type="match status" value="1"/>
</dbReference>
<protein>
    <recommendedName>
        <fullName evidence="6">Methyltransferase domain-containing protein</fullName>
    </recommendedName>
</protein>
<name>A0A8K0JQ30_9TREE</name>
<comment type="similarity">
    <text evidence="1">Belongs to the methyltransferase superfamily.</text>
</comment>
<dbReference type="InterPro" id="IPR029063">
    <property type="entry name" value="SAM-dependent_MTases_sf"/>
</dbReference>
<keyword evidence="3" id="KW-0808">Transferase</keyword>
<evidence type="ECO:0008006" key="6">
    <source>
        <dbReference type="Google" id="ProtNLM"/>
    </source>
</evidence>
<keyword evidence="5" id="KW-1185">Reference proteome</keyword>
<evidence type="ECO:0000313" key="4">
    <source>
        <dbReference type="EMBL" id="KAG7567068.1"/>
    </source>
</evidence>
<evidence type="ECO:0000313" key="5">
    <source>
        <dbReference type="Proteomes" id="UP000812966"/>
    </source>
</evidence>
<dbReference type="Gene3D" id="3.40.50.150">
    <property type="entry name" value="Vaccinia Virus protein VP39"/>
    <property type="match status" value="1"/>
</dbReference>
<comment type="caution">
    <text evidence="4">The sequence shown here is derived from an EMBL/GenBank/DDBJ whole genome shotgun (WGS) entry which is preliminary data.</text>
</comment>
<evidence type="ECO:0000256" key="1">
    <source>
        <dbReference type="ARBA" id="ARBA00008361"/>
    </source>
</evidence>
<dbReference type="GO" id="GO:0008168">
    <property type="term" value="F:methyltransferase activity"/>
    <property type="evidence" value="ECO:0007669"/>
    <property type="project" value="UniProtKB-KW"/>
</dbReference>
<dbReference type="AlphaFoldDB" id="A0A8K0JQ30"/>
<sequence>MPPTKPPAFSDLAYWDNRFSTTSTPFDWLVSANALDSLVVASIRSSSRERCKILHIGCGSSELSSRLGELAGTRENIWNTDYSRVVIEQGRAIEEKLDARPPKTGHEEVSGRMNWTVLDLLSEESITAFRAETKSESFDLIVDKSTSDAISCGPDLPLPDSDASISSRSAHPILLHPLELLALNLARLTRPGGRWICISYSSDRFEFLHQGTSSRTQSGNDGSTLRELEASRYWRLEHKEEIEVETHSERAVDAGIPEGGVTARMPVFRPKQVNYSYILVRTDVLFEP</sequence>
<keyword evidence="2" id="KW-0489">Methyltransferase</keyword>
<organism evidence="4 5">
    <name type="scientific">Filobasidium floriforme</name>
    <dbReference type="NCBI Taxonomy" id="5210"/>
    <lineage>
        <taxon>Eukaryota</taxon>
        <taxon>Fungi</taxon>
        <taxon>Dikarya</taxon>
        <taxon>Basidiomycota</taxon>
        <taxon>Agaricomycotina</taxon>
        <taxon>Tremellomycetes</taxon>
        <taxon>Filobasidiales</taxon>
        <taxon>Filobasidiaceae</taxon>
        <taxon>Filobasidium</taxon>
    </lineage>
</organism>
<dbReference type="PANTHER" id="PTHR12176:SF84">
    <property type="entry name" value="METHYLTRANSFERASE DOMAIN-CONTAINING PROTEIN"/>
    <property type="match status" value="1"/>
</dbReference>
<reference evidence="4" key="1">
    <citation type="submission" date="2020-04" db="EMBL/GenBank/DDBJ databases">
        <title>Analysis of mating type loci in Filobasidium floriforme.</title>
        <authorList>
            <person name="Nowrousian M."/>
        </authorList>
    </citation>
    <scope>NUCLEOTIDE SEQUENCE</scope>
    <source>
        <strain evidence="4">CBS 6242</strain>
    </source>
</reference>
<dbReference type="SUPFAM" id="SSF53335">
    <property type="entry name" value="S-adenosyl-L-methionine-dependent methyltransferases"/>
    <property type="match status" value="1"/>
</dbReference>
<dbReference type="Proteomes" id="UP000812966">
    <property type="component" value="Unassembled WGS sequence"/>
</dbReference>
<dbReference type="InterPro" id="IPR051419">
    <property type="entry name" value="Lys/N-term_MeTrsfase_sf"/>
</dbReference>
<dbReference type="EMBL" id="JABELV010000016">
    <property type="protein sequence ID" value="KAG7567068.1"/>
    <property type="molecule type" value="Genomic_DNA"/>
</dbReference>
<proteinExistence type="inferred from homology"/>